<comment type="caution">
    <text evidence="2">The sequence shown here is derived from an EMBL/GenBank/DDBJ whole genome shotgun (WGS) entry which is preliminary data.</text>
</comment>
<organism evidence="2 3">
    <name type="scientific">Bordetella genomosp. 10</name>
    <dbReference type="NCBI Taxonomy" id="1416804"/>
    <lineage>
        <taxon>Bacteria</taxon>
        <taxon>Pseudomonadati</taxon>
        <taxon>Pseudomonadota</taxon>
        <taxon>Betaproteobacteria</taxon>
        <taxon>Burkholderiales</taxon>
        <taxon>Alcaligenaceae</taxon>
        <taxon>Bordetella</taxon>
    </lineage>
</organism>
<dbReference type="Pfam" id="PF04314">
    <property type="entry name" value="PCuAC"/>
    <property type="match status" value="1"/>
</dbReference>
<dbReference type="OrthoDB" id="9796962at2"/>
<dbReference type="InterPro" id="IPR007410">
    <property type="entry name" value="LpqE-like"/>
</dbReference>
<evidence type="ECO:0008006" key="4">
    <source>
        <dbReference type="Google" id="ProtNLM"/>
    </source>
</evidence>
<name>A0A261S2G2_9BORD</name>
<gene>
    <name evidence="2" type="ORF">CAL29_23800</name>
</gene>
<dbReference type="EMBL" id="NEVM01000005">
    <property type="protein sequence ID" value="OZI30980.1"/>
    <property type="molecule type" value="Genomic_DNA"/>
</dbReference>
<evidence type="ECO:0000313" key="2">
    <source>
        <dbReference type="EMBL" id="OZI30980.1"/>
    </source>
</evidence>
<dbReference type="InterPro" id="IPR058248">
    <property type="entry name" value="Lxx211020-like"/>
</dbReference>
<dbReference type="PANTHER" id="PTHR36302:SF1">
    <property type="entry name" value="COPPER CHAPERONE PCU(A)C"/>
    <property type="match status" value="1"/>
</dbReference>
<feature type="signal peptide" evidence="1">
    <location>
        <begin position="1"/>
        <end position="22"/>
    </location>
</feature>
<keyword evidence="1" id="KW-0732">Signal</keyword>
<feature type="chain" id="PRO_5012356553" description="Copper transporter" evidence="1">
    <location>
        <begin position="23"/>
        <end position="172"/>
    </location>
</feature>
<dbReference type="PANTHER" id="PTHR36302">
    <property type="entry name" value="BLR7088 PROTEIN"/>
    <property type="match status" value="1"/>
</dbReference>
<reference evidence="3" key="1">
    <citation type="submission" date="2017-05" db="EMBL/GenBank/DDBJ databases">
        <title>Complete and WGS of Bordetella genogroups.</title>
        <authorList>
            <person name="Spilker T."/>
            <person name="Lipuma J."/>
        </authorList>
    </citation>
    <scope>NUCLEOTIDE SEQUENCE [LARGE SCALE GENOMIC DNA]</scope>
    <source>
        <strain evidence="3">AU16122</strain>
    </source>
</reference>
<accession>A0A261S2G2</accession>
<dbReference type="InterPro" id="IPR036182">
    <property type="entry name" value="PCuAC_sf"/>
</dbReference>
<dbReference type="RefSeq" id="WP_094855396.1">
    <property type="nucleotide sequence ID" value="NZ_NEVM01000005.1"/>
</dbReference>
<keyword evidence="3" id="KW-1185">Reference proteome</keyword>
<dbReference type="SUPFAM" id="SSF110087">
    <property type="entry name" value="DR1885-like metal-binding protein"/>
    <property type="match status" value="1"/>
</dbReference>
<dbReference type="Proteomes" id="UP000216020">
    <property type="component" value="Unassembled WGS sequence"/>
</dbReference>
<evidence type="ECO:0000256" key="1">
    <source>
        <dbReference type="SAM" id="SignalP"/>
    </source>
</evidence>
<dbReference type="Gene3D" id="2.60.40.1890">
    <property type="entry name" value="PCu(A)C copper chaperone"/>
    <property type="match status" value="1"/>
</dbReference>
<evidence type="ECO:0000313" key="3">
    <source>
        <dbReference type="Proteomes" id="UP000216020"/>
    </source>
</evidence>
<protein>
    <recommendedName>
        <fullName evidence="4">Copper transporter</fullName>
    </recommendedName>
</protein>
<sequence length="172" mass="17871">MKMKTLVSAALLSIAVLPLAHAADMAGMQQGSGHGIAMQPAAEATPPAGVTASDCWIRLLPAGLPAGGYLTIRNGGARTVTLTGIHADAYGMAMLHQTTTDKQNRSTMAMVQGLDIAPGQQRRFSPGGYHIMLEKPAKTVKVGDVLPISLLFKGGQSLNVQCSVRPANATKP</sequence>
<proteinExistence type="predicted"/>
<dbReference type="AlphaFoldDB" id="A0A261S2G2"/>